<dbReference type="InterPro" id="IPR006640">
    <property type="entry name" value="SprT-like_domain"/>
</dbReference>
<proteinExistence type="predicted"/>
<dbReference type="EMBL" id="JBHLVX010000023">
    <property type="protein sequence ID" value="MFC0267745.1"/>
    <property type="molecule type" value="Genomic_DNA"/>
</dbReference>
<name>A0ABV6G2E5_9GAMM</name>
<evidence type="ECO:0000313" key="3">
    <source>
        <dbReference type="Proteomes" id="UP001589814"/>
    </source>
</evidence>
<evidence type="ECO:0000313" key="2">
    <source>
        <dbReference type="EMBL" id="MFC0267745.1"/>
    </source>
</evidence>
<dbReference type="RefSeq" id="WP_019951713.1">
    <property type="nucleotide sequence ID" value="NZ_JBHLVX010000023.1"/>
</dbReference>
<organism evidence="2 3">
    <name type="scientific">Kushneria aurantia</name>
    <dbReference type="NCBI Taxonomy" id="504092"/>
    <lineage>
        <taxon>Bacteria</taxon>
        <taxon>Pseudomonadati</taxon>
        <taxon>Pseudomonadota</taxon>
        <taxon>Gammaproteobacteria</taxon>
        <taxon>Oceanospirillales</taxon>
        <taxon>Halomonadaceae</taxon>
        <taxon>Kushneria</taxon>
    </lineage>
</organism>
<dbReference type="PANTHER" id="PTHR38773">
    <property type="entry name" value="PROTEIN SPRT"/>
    <property type="match status" value="1"/>
</dbReference>
<reference evidence="2 3" key="1">
    <citation type="submission" date="2024-09" db="EMBL/GenBank/DDBJ databases">
        <authorList>
            <person name="Sun Q."/>
            <person name="Mori K."/>
        </authorList>
    </citation>
    <scope>NUCLEOTIDE SEQUENCE [LARGE SCALE GENOMIC DNA]</scope>
    <source>
        <strain evidence="2 3">CCM 7415</strain>
    </source>
</reference>
<dbReference type="Proteomes" id="UP001589814">
    <property type="component" value="Unassembled WGS sequence"/>
</dbReference>
<accession>A0ABV6G2E5</accession>
<protein>
    <submittedName>
        <fullName evidence="2">SprT-like domain-containing protein</fullName>
    </submittedName>
</protein>
<dbReference type="PANTHER" id="PTHR38773:SF1">
    <property type="entry name" value="PROTEIN SPRT"/>
    <property type="match status" value="1"/>
</dbReference>
<sequence>MSGTDASRLNETPPIDRERLLASVEQCFERARSFHPRLPRPGVWCDLHGRSAGQAHFGRGGLRFNMTLYREQPQAFIDEIVPHEMAHWVVHHTHGPRIRPHGREWQRAMRDIFQLPPRVTHRFDTSRASPAPWRYECRCRTHGFSNRRHFNALRGSRYRCRHCGDILRFSGTDGEE</sequence>
<comment type="caution">
    <text evidence="2">The sequence shown here is derived from an EMBL/GenBank/DDBJ whole genome shotgun (WGS) entry which is preliminary data.</text>
</comment>
<evidence type="ECO:0000259" key="1">
    <source>
        <dbReference type="SMART" id="SM00731"/>
    </source>
</evidence>
<feature type="domain" description="SprT-like" evidence="1">
    <location>
        <begin position="22"/>
        <end position="170"/>
    </location>
</feature>
<gene>
    <name evidence="2" type="ORF">ACFFHW_07035</name>
</gene>
<keyword evidence="3" id="KW-1185">Reference proteome</keyword>
<dbReference type="Pfam" id="PF10263">
    <property type="entry name" value="SprT-like"/>
    <property type="match status" value="1"/>
</dbReference>
<dbReference type="SMART" id="SM00731">
    <property type="entry name" value="SprT"/>
    <property type="match status" value="1"/>
</dbReference>